<gene>
    <name evidence="2" type="ordered locus">SM11_pC1096</name>
</gene>
<sequence length="98" mass="11196">MGCSSRSHSRRRFIDALKTRKKGGGPPEQALKFFEQLYRIESQAKNEKPEVGETQADCIRRFRQQHSVPILIALKHGSMTSRRRSCPIARSVTPYPTP</sequence>
<evidence type="ECO:0000313" key="3">
    <source>
        <dbReference type="Proteomes" id="UP000009045"/>
    </source>
</evidence>
<feature type="domain" description="Transposase IS66 central" evidence="1">
    <location>
        <begin position="7"/>
        <end position="83"/>
    </location>
</feature>
<dbReference type="HOGENOM" id="CLU_2332142_0_0_5"/>
<geneLocation type="plasmid" evidence="2 3">
    <name>pSmeSM11c</name>
</geneLocation>
<evidence type="ECO:0000313" key="2">
    <source>
        <dbReference type="EMBL" id="AEH82169.1"/>
    </source>
</evidence>
<dbReference type="Pfam" id="PF03050">
    <property type="entry name" value="DDE_Tnp_IS66"/>
    <property type="match status" value="1"/>
</dbReference>
<proteinExistence type="predicted"/>
<dbReference type="PATRIC" id="fig|707241.3.peg.5043"/>
<name>F7XF44_SINMM</name>
<dbReference type="KEGG" id="smx:SM11_pC1096"/>
<dbReference type="AlphaFoldDB" id="F7XF44"/>
<reference evidence="2 3" key="1">
    <citation type="journal article" date="2011" name="J. Biotechnol.">
        <title>The complete genome sequence of the dominant Sinorhizobium meliloti field isolate SM11 extends the S. meliloti pan-genome.</title>
        <authorList>
            <person name="Schneiker-Bekel S."/>
            <person name="Wibberg D."/>
            <person name="Bekel T."/>
            <person name="Blom J."/>
            <person name="Linke B."/>
            <person name="Neuweger H."/>
            <person name="Stiens M."/>
            <person name="Vorholter F.J."/>
            <person name="Weidner S."/>
            <person name="Goesmann A."/>
            <person name="Puhler A."/>
            <person name="Schluter A."/>
        </authorList>
    </citation>
    <scope>NUCLEOTIDE SEQUENCE [LARGE SCALE GENOMIC DNA]</scope>
    <source>
        <strain evidence="2 3">SM11</strain>
        <plasmid evidence="3">pSmeSM11c</plasmid>
    </source>
</reference>
<dbReference type="Proteomes" id="UP000009045">
    <property type="component" value="Plasmid pSmeSM11c"/>
</dbReference>
<keyword evidence="2" id="KW-0614">Plasmid</keyword>
<protein>
    <recommendedName>
        <fullName evidence="1">Transposase IS66 central domain-containing protein</fullName>
    </recommendedName>
</protein>
<organism evidence="2 3">
    <name type="scientific">Sinorhizobium meliloti (strain SM11)</name>
    <dbReference type="NCBI Taxonomy" id="707241"/>
    <lineage>
        <taxon>Bacteria</taxon>
        <taxon>Pseudomonadati</taxon>
        <taxon>Pseudomonadota</taxon>
        <taxon>Alphaproteobacteria</taxon>
        <taxon>Hyphomicrobiales</taxon>
        <taxon>Rhizobiaceae</taxon>
        <taxon>Sinorhizobium/Ensifer group</taxon>
        <taxon>Sinorhizobium</taxon>
    </lineage>
</organism>
<dbReference type="EMBL" id="CP001831">
    <property type="protein sequence ID" value="AEH82169.1"/>
    <property type="molecule type" value="Genomic_DNA"/>
</dbReference>
<accession>F7XF44</accession>
<dbReference type="InterPro" id="IPR004291">
    <property type="entry name" value="Transposase_IS66_central"/>
</dbReference>
<evidence type="ECO:0000259" key="1">
    <source>
        <dbReference type="Pfam" id="PF03050"/>
    </source>
</evidence>